<evidence type="ECO:0000313" key="3">
    <source>
        <dbReference type="Proteomes" id="UP001151699"/>
    </source>
</evidence>
<proteinExistence type="predicted"/>
<dbReference type="EMBL" id="WJQU01000001">
    <property type="protein sequence ID" value="KAJ6648013.1"/>
    <property type="molecule type" value="Genomic_DNA"/>
</dbReference>
<reference evidence="2" key="1">
    <citation type="submission" date="2022-07" db="EMBL/GenBank/DDBJ databases">
        <authorList>
            <person name="Trinca V."/>
            <person name="Uliana J.V.C."/>
            <person name="Torres T.T."/>
            <person name="Ward R.J."/>
            <person name="Monesi N."/>
        </authorList>
    </citation>
    <scope>NUCLEOTIDE SEQUENCE</scope>
    <source>
        <strain evidence="2">HSMRA1968</strain>
        <tissue evidence="2">Whole embryos</tissue>
    </source>
</reference>
<gene>
    <name evidence="2" type="ORF">Bhyg_03238</name>
</gene>
<sequence>MARCLDNQPRFPYPLVGKEPNSCSKSSGHFPTCAPDCPD</sequence>
<keyword evidence="3" id="KW-1185">Reference proteome</keyword>
<organism evidence="2 3">
    <name type="scientific">Pseudolycoriella hygida</name>
    <dbReference type="NCBI Taxonomy" id="35572"/>
    <lineage>
        <taxon>Eukaryota</taxon>
        <taxon>Metazoa</taxon>
        <taxon>Ecdysozoa</taxon>
        <taxon>Arthropoda</taxon>
        <taxon>Hexapoda</taxon>
        <taxon>Insecta</taxon>
        <taxon>Pterygota</taxon>
        <taxon>Neoptera</taxon>
        <taxon>Endopterygota</taxon>
        <taxon>Diptera</taxon>
        <taxon>Nematocera</taxon>
        <taxon>Sciaroidea</taxon>
        <taxon>Sciaridae</taxon>
        <taxon>Pseudolycoriella</taxon>
    </lineage>
</organism>
<name>A0A9Q0NDA7_9DIPT</name>
<evidence type="ECO:0000256" key="1">
    <source>
        <dbReference type="SAM" id="MobiDB-lite"/>
    </source>
</evidence>
<feature type="region of interest" description="Disordered" evidence="1">
    <location>
        <begin position="19"/>
        <end position="39"/>
    </location>
</feature>
<accession>A0A9Q0NDA7</accession>
<protein>
    <submittedName>
        <fullName evidence="2">Uncharacterized protein</fullName>
    </submittedName>
</protein>
<comment type="caution">
    <text evidence="2">The sequence shown here is derived from an EMBL/GenBank/DDBJ whole genome shotgun (WGS) entry which is preliminary data.</text>
</comment>
<evidence type="ECO:0000313" key="2">
    <source>
        <dbReference type="EMBL" id="KAJ6648013.1"/>
    </source>
</evidence>
<dbReference type="Proteomes" id="UP001151699">
    <property type="component" value="Chromosome A"/>
</dbReference>
<dbReference type="AlphaFoldDB" id="A0A9Q0NDA7"/>